<gene>
    <name evidence="2" type="ORF">ENU72_03470</name>
</gene>
<dbReference type="InterPro" id="IPR023346">
    <property type="entry name" value="Lysozyme-like_dom_sf"/>
</dbReference>
<evidence type="ECO:0000313" key="2">
    <source>
        <dbReference type="EMBL" id="HGK54065.1"/>
    </source>
</evidence>
<dbReference type="Gene3D" id="1.10.530.10">
    <property type="match status" value="1"/>
</dbReference>
<reference evidence="2" key="1">
    <citation type="journal article" date="2020" name="mSystems">
        <title>Genome- and Community-Level Interaction Insights into Carbon Utilization and Element Cycling Functions of Hydrothermarchaeota in Hydrothermal Sediment.</title>
        <authorList>
            <person name="Zhou Z."/>
            <person name="Liu Y."/>
            <person name="Xu W."/>
            <person name="Pan J."/>
            <person name="Luo Z.H."/>
            <person name="Li M."/>
        </authorList>
    </citation>
    <scope>NUCLEOTIDE SEQUENCE [LARGE SCALE GENOMIC DNA]</scope>
    <source>
        <strain evidence="2">SpSt-695</strain>
    </source>
</reference>
<dbReference type="EMBL" id="DTDP01000161">
    <property type="protein sequence ID" value="HGK54065.1"/>
    <property type="molecule type" value="Genomic_DNA"/>
</dbReference>
<dbReference type="SUPFAM" id="SSF53955">
    <property type="entry name" value="Lysozyme-like"/>
    <property type="match status" value="1"/>
</dbReference>
<comment type="caution">
    <text evidence="2">The sequence shown here is derived from an EMBL/GenBank/DDBJ whole genome shotgun (WGS) entry which is preliminary data.</text>
</comment>
<dbReference type="PANTHER" id="PTHR37423:SF2">
    <property type="entry name" value="MEMBRANE-BOUND LYTIC MUREIN TRANSGLYCOSYLASE C"/>
    <property type="match status" value="1"/>
</dbReference>
<sequence>MDDKEYKTFLELTKGKDLKKIPANITRSASIGLMQLMYDTACKVAGRELNPTELFNPRLNIELGTKHLAYLYDKFKDWNLAIRAYNAGEKAVEKSKEAGKEYAEIVFKYAGMA</sequence>
<name>A0A7V3ZTM3_UNCW3</name>
<dbReference type="InterPro" id="IPR008258">
    <property type="entry name" value="Transglycosylase_SLT_dom_1"/>
</dbReference>
<dbReference type="Pfam" id="PF01464">
    <property type="entry name" value="SLT"/>
    <property type="match status" value="1"/>
</dbReference>
<dbReference type="PANTHER" id="PTHR37423">
    <property type="entry name" value="SOLUBLE LYTIC MUREIN TRANSGLYCOSYLASE-RELATED"/>
    <property type="match status" value="1"/>
</dbReference>
<feature type="domain" description="Transglycosylase SLT" evidence="1">
    <location>
        <begin position="24"/>
        <end position="102"/>
    </location>
</feature>
<accession>A0A7V3ZTM3</accession>
<organism evidence="2">
    <name type="scientific">candidate division WOR-3 bacterium</name>
    <dbReference type="NCBI Taxonomy" id="2052148"/>
    <lineage>
        <taxon>Bacteria</taxon>
        <taxon>Bacteria division WOR-3</taxon>
    </lineage>
</organism>
<dbReference type="CDD" id="cd00254">
    <property type="entry name" value="LT-like"/>
    <property type="match status" value="1"/>
</dbReference>
<protein>
    <submittedName>
        <fullName evidence="2">Lytic transglycosylase domain-containing protein</fullName>
    </submittedName>
</protein>
<proteinExistence type="predicted"/>
<evidence type="ECO:0000259" key="1">
    <source>
        <dbReference type="Pfam" id="PF01464"/>
    </source>
</evidence>
<dbReference type="AlphaFoldDB" id="A0A7V3ZTM3"/>